<organism evidence="1 2">
    <name type="scientific">Canavalia gladiata</name>
    <name type="common">Sword bean</name>
    <name type="synonym">Dolichos gladiatus</name>
    <dbReference type="NCBI Taxonomy" id="3824"/>
    <lineage>
        <taxon>Eukaryota</taxon>
        <taxon>Viridiplantae</taxon>
        <taxon>Streptophyta</taxon>
        <taxon>Embryophyta</taxon>
        <taxon>Tracheophyta</taxon>
        <taxon>Spermatophyta</taxon>
        <taxon>Magnoliopsida</taxon>
        <taxon>eudicotyledons</taxon>
        <taxon>Gunneridae</taxon>
        <taxon>Pentapetalae</taxon>
        <taxon>rosids</taxon>
        <taxon>fabids</taxon>
        <taxon>Fabales</taxon>
        <taxon>Fabaceae</taxon>
        <taxon>Papilionoideae</taxon>
        <taxon>50 kb inversion clade</taxon>
        <taxon>NPAAA clade</taxon>
        <taxon>indigoferoid/millettioid clade</taxon>
        <taxon>Phaseoleae</taxon>
        <taxon>Canavalia</taxon>
    </lineage>
</organism>
<dbReference type="EMBL" id="JAYMYQ010000006">
    <property type="protein sequence ID" value="KAK7323827.1"/>
    <property type="molecule type" value="Genomic_DNA"/>
</dbReference>
<reference evidence="1 2" key="1">
    <citation type="submission" date="2024-01" db="EMBL/GenBank/DDBJ databases">
        <title>The genomes of 5 underutilized Papilionoideae crops provide insights into root nodulation and disease resistanc.</title>
        <authorList>
            <person name="Jiang F."/>
        </authorList>
    </citation>
    <scope>NUCLEOTIDE SEQUENCE [LARGE SCALE GENOMIC DNA]</scope>
    <source>
        <strain evidence="1">LVBAO_FW01</strain>
        <tissue evidence="1">Leaves</tissue>
    </source>
</reference>
<evidence type="ECO:0000313" key="1">
    <source>
        <dbReference type="EMBL" id="KAK7323827.1"/>
    </source>
</evidence>
<comment type="caution">
    <text evidence="1">The sequence shown here is derived from an EMBL/GenBank/DDBJ whole genome shotgun (WGS) entry which is preliminary data.</text>
</comment>
<gene>
    <name evidence="1" type="ORF">VNO77_27323</name>
</gene>
<dbReference type="AlphaFoldDB" id="A0AAN9KWR2"/>
<dbReference type="Proteomes" id="UP001367508">
    <property type="component" value="Unassembled WGS sequence"/>
</dbReference>
<accession>A0AAN9KWR2</accession>
<name>A0AAN9KWR2_CANGL</name>
<protein>
    <submittedName>
        <fullName evidence="1">Uncharacterized protein</fullName>
    </submittedName>
</protein>
<evidence type="ECO:0000313" key="2">
    <source>
        <dbReference type="Proteomes" id="UP001367508"/>
    </source>
</evidence>
<sequence>MKKAQKFVKIIRKFMRSASYQGHDLNSTEVAKEAQEVDHLQSGASECSPFSAINGGYQLSRQPKENSFLIRLKAQNARPTRIKPCVFHAPGSFLEEETNENEKCFRGRDACLHDNGRWFRFWNHTKSRSLTNVHYNPLGPPMNACVHVEEKNDRRPSHLMRVGIRRFSVNTNVISLRNLG</sequence>
<proteinExistence type="predicted"/>
<keyword evidence="2" id="KW-1185">Reference proteome</keyword>